<sequence length="372" mass="41280">MTESKEEWHCSGCGVSIQTEDPKKLGYAPESALKRDVVVCKRCYRLKHYNEIEPVSIGDEDFQAMFASLHHKKALIVKVVDVVDFYGSWISGAQRFVGKNPVLLVANKVDLLPKSTNRNKLTNWLKKSASDLGLKPLEVKLMSTVTGEGIDDVALTIDDMRRGRDVYVVGCTNVGKSSFINRILAMHGQTGEAMITTSHFPGTTLAMIDIPLGDGKSLVDTPGLVNRHQYAHLLSVKGLKEITPKKEIKPIVYQLKEGQTLFLGGLARFDFVKGPPSSFIVYVANRLHIHRTKMEKADDLYSKHGGELLVPPYKEDGEQVRPLVKHSFKVGKEPMDIVFSGLGWIRIQTEGAIVEAHAPKEVGVAIRRSIHT</sequence>
<dbReference type="Pfam" id="PF21516">
    <property type="entry name" value="YqeH-like_C"/>
    <property type="match status" value="1"/>
</dbReference>
<proteinExistence type="predicted"/>
<comment type="caution">
    <text evidence="3">The sequence shown here is derived from an EMBL/GenBank/DDBJ whole genome shotgun (WGS) entry which is preliminary data.</text>
</comment>
<dbReference type="RefSeq" id="WP_011246481.1">
    <property type="nucleotide sequence ID" value="NZ_CP174174.1"/>
</dbReference>
<organism evidence="3 4">
    <name type="scientific">Shouchella clausii</name>
    <name type="common">Alkalihalobacillus clausii</name>
    <dbReference type="NCBI Taxonomy" id="79880"/>
    <lineage>
        <taxon>Bacteria</taxon>
        <taxon>Bacillati</taxon>
        <taxon>Bacillota</taxon>
        <taxon>Bacilli</taxon>
        <taxon>Bacillales</taxon>
        <taxon>Bacillaceae</taxon>
        <taxon>Shouchella</taxon>
    </lineage>
</organism>
<dbReference type="InterPro" id="IPR006073">
    <property type="entry name" value="GTP-bd"/>
</dbReference>
<dbReference type="EMBL" id="NPCC01000004">
    <property type="protein sequence ID" value="PAE90454.1"/>
    <property type="molecule type" value="Genomic_DNA"/>
</dbReference>
<dbReference type="InterPro" id="IPR050896">
    <property type="entry name" value="Mito_lipid_metab_GTPase"/>
</dbReference>
<accession>A0A268P3V7</accession>
<dbReference type="Proteomes" id="UP000216207">
    <property type="component" value="Unassembled WGS sequence"/>
</dbReference>
<evidence type="ECO:0000259" key="2">
    <source>
        <dbReference type="Pfam" id="PF21516"/>
    </source>
</evidence>
<feature type="domain" description="G" evidence="1">
    <location>
        <begin position="166"/>
        <end position="226"/>
    </location>
</feature>
<feature type="domain" description="NOA1/YqeH-like C-terminal" evidence="2">
    <location>
        <begin position="277"/>
        <end position="370"/>
    </location>
</feature>
<dbReference type="InterPro" id="IPR027417">
    <property type="entry name" value="P-loop_NTPase"/>
</dbReference>
<evidence type="ECO:0000259" key="1">
    <source>
        <dbReference type="Pfam" id="PF01926"/>
    </source>
</evidence>
<dbReference type="InterPro" id="IPR019988">
    <property type="entry name" value="GTP-bd_ribosome_bgen_YqeH"/>
</dbReference>
<dbReference type="Gene3D" id="3.40.50.300">
    <property type="entry name" value="P-loop containing nucleotide triphosphate hydrolases"/>
    <property type="match status" value="1"/>
</dbReference>
<evidence type="ECO:0000313" key="4">
    <source>
        <dbReference type="Proteomes" id="UP000216207"/>
    </source>
</evidence>
<gene>
    <name evidence="3" type="ORF">CHH72_00765</name>
</gene>
<dbReference type="AlphaFoldDB" id="A0A268P3V7"/>
<name>A0A268P3V7_SHOCL</name>
<dbReference type="SUPFAM" id="SSF52540">
    <property type="entry name" value="P-loop containing nucleoside triphosphate hydrolases"/>
    <property type="match status" value="1"/>
</dbReference>
<dbReference type="InterPro" id="IPR048422">
    <property type="entry name" value="NOA1/YqeH-like_C"/>
</dbReference>
<dbReference type="OMA" id="HYNEVQD"/>
<protein>
    <submittedName>
        <fullName evidence="3">Ribosome biogenesis GTPase YqeH</fullName>
    </submittedName>
</protein>
<dbReference type="PANTHER" id="PTHR46434">
    <property type="entry name" value="GENETIC INTERACTOR OF PROHIBITINS 3, MITOCHONDRIAL"/>
    <property type="match status" value="1"/>
</dbReference>
<dbReference type="Pfam" id="PF01926">
    <property type="entry name" value="MMR_HSR1"/>
    <property type="match status" value="1"/>
</dbReference>
<dbReference type="PANTHER" id="PTHR46434:SF1">
    <property type="entry name" value="GENETIC INTERACTOR OF PROHIBITINS 3, MITOCHONDRIAL"/>
    <property type="match status" value="1"/>
</dbReference>
<dbReference type="NCBIfam" id="TIGR03597">
    <property type="entry name" value="GTPase_YqeH"/>
    <property type="match status" value="1"/>
</dbReference>
<dbReference type="CDD" id="cd01855">
    <property type="entry name" value="YqeH"/>
    <property type="match status" value="1"/>
</dbReference>
<reference evidence="3 4" key="1">
    <citation type="submission" date="2017-07" db="EMBL/GenBank/DDBJ databases">
        <title>Isolation and whole genome analysis of endospore-forming bacteria from heroin.</title>
        <authorList>
            <person name="Kalinowski J."/>
            <person name="Ahrens B."/>
            <person name="Al-Dilaimi A."/>
            <person name="Winkler A."/>
            <person name="Wibberg D."/>
            <person name="Schleenbecker U."/>
            <person name="Ruckert C."/>
            <person name="Wolfel R."/>
            <person name="Grass G."/>
        </authorList>
    </citation>
    <scope>NUCLEOTIDE SEQUENCE [LARGE SCALE GENOMIC DNA]</scope>
    <source>
        <strain evidence="3 4">7539</strain>
    </source>
</reference>
<evidence type="ECO:0000313" key="3">
    <source>
        <dbReference type="EMBL" id="PAE90454.1"/>
    </source>
</evidence>
<dbReference type="GO" id="GO:0005525">
    <property type="term" value="F:GTP binding"/>
    <property type="evidence" value="ECO:0007669"/>
    <property type="project" value="InterPro"/>
</dbReference>